<evidence type="ECO:0000313" key="8">
    <source>
        <dbReference type="Proteomes" id="UP001597361"/>
    </source>
</evidence>
<dbReference type="Gene3D" id="1.10.1740.10">
    <property type="match status" value="1"/>
</dbReference>
<protein>
    <submittedName>
        <fullName evidence="7">RNA polymerase sigma factor</fullName>
    </submittedName>
</protein>
<name>A0ABW4VRH6_9BACT</name>
<dbReference type="EMBL" id="JBHUHR010000039">
    <property type="protein sequence ID" value="MFD2036281.1"/>
    <property type="molecule type" value="Genomic_DNA"/>
</dbReference>
<accession>A0ABW4VRH6</accession>
<dbReference type="SUPFAM" id="SSF88659">
    <property type="entry name" value="Sigma3 and sigma4 domains of RNA polymerase sigma factors"/>
    <property type="match status" value="1"/>
</dbReference>
<dbReference type="InterPro" id="IPR013325">
    <property type="entry name" value="RNA_pol_sigma_r2"/>
</dbReference>
<gene>
    <name evidence="7" type="ORF">ACFSKL_15870</name>
</gene>
<feature type="domain" description="RNA polymerase sigma factor 70 region 4 type 2" evidence="6">
    <location>
        <begin position="120"/>
        <end position="170"/>
    </location>
</feature>
<dbReference type="InterPro" id="IPR013249">
    <property type="entry name" value="RNA_pol_sigma70_r4_t2"/>
</dbReference>
<dbReference type="NCBIfam" id="TIGR02937">
    <property type="entry name" value="sigma70-ECF"/>
    <property type="match status" value="1"/>
</dbReference>
<evidence type="ECO:0000256" key="3">
    <source>
        <dbReference type="ARBA" id="ARBA00023082"/>
    </source>
</evidence>
<dbReference type="InterPro" id="IPR007627">
    <property type="entry name" value="RNA_pol_sigma70_r2"/>
</dbReference>
<dbReference type="Gene3D" id="1.10.10.10">
    <property type="entry name" value="Winged helix-like DNA-binding domain superfamily/Winged helix DNA-binding domain"/>
    <property type="match status" value="1"/>
</dbReference>
<keyword evidence="2" id="KW-0805">Transcription regulation</keyword>
<feature type="domain" description="RNA polymerase sigma-70 region 2" evidence="5">
    <location>
        <begin position="29"/>
        <end position="90"/>
    </location>
</feature>
<proteinExistence type="inferred from homology"/>
<dbReference type="Pfam" id="PF04542">
    <property type="entry name" value="Sigma70_r2"/>
    <property type="match status" value="1"/>
</dbReference>
<keyword evidence="4" id="KW-0804">Transcription</keyword>
<dbReference type="NCBIfam" id="TIGR02985">
    <property type="entry name" value="Sig70_bacteroi1"/>
    <property type="match status" value="1"/>
</dbReference>
<organism evidence="7 8">
    <name type="scientific">Belliella marina</name>
    <dbReference type="NCBI Taxonomy" id="1644146"/>
    <lineage>
        <taxon>Bacteria</taxon>
        <taxon>Pseudomonadati</taxon>
        <taxon>Bacteroidota</taxon>
        <taxon>Cytophagia</taxon>
        <taxon>Cytophagales</taxon>
        <taxon>Cyclobacteriaceae</taxon>
        <taxon>Belliella</taxon>
    </lineage>
</organism>
<evidence type="ECO:0000259" key="5">
    <source>
        <dbReference type="Pfam" id="PF04542"/>
    </source>
</evidence>
<dbReference type="CDD" id="cd06171">
    <property type="entry name" value="Sigma70_r4"/>
    <property type="match status" value="1"/>
</dbReference>
<evidence type="ECO:0000313" key="7">
    <source>
        <dbReference type="EMBL" id="MFD2036281.1"/>
    </source>
</evidence>
<dbReference type="Proteomes" id="UP001597361">
    <property type="component" value="Unassembled WGS sequence"/>
</dbReference>
<keyword evidence="8" id="KW-1185">Reference proteome</keyword>
<dbReference type="PANTHER" id="PTHR43133">
    <property type="entry name" value="RNA POLYMERASE ECF-TYPE SIGMA FACTO"/>
    <property type="match status" value="1"/>
</dbReference>
<evidence type="ECO:0000256" key="4">
    <source>
        <dbReference type="ARBA" id="ARBA00023163"/>
    </source>
</evidence>
<sequence>MDYSLNNTFILVGDIKKGNEKAFRFVFDNLYDQLVIYVLGLTNDKGKAEDIVQGVFVKVWEKRSNLGITTSIKSYFYRACYNDFVNQYRVEKDHISLSDSLFTQIYENDTDDDRHEDLLQELKKAMDNLPEKRKEILILHKIKGYKYQEIASQLNLSIKTVKNQLFRAYNQIRDAMSDGFK</sequence>
<dbReference type="SUPFAM" id="SSF88946">
    <property type="entry name" value="Sigma2 domain of RNA polymerase sigma factors"/>
    <property type="match status" value="1"/>
</dbReference>
<dbReference type="InterPro" id="IPR014327">
    <property type="entry name" value="RNA_pol_sigma70_bacteroid"/>
</dbReference>
<dbReference type="InterPro" id="IPR036388">
    <property type="entry name" value="WH-like_DNA-bd_sf"/>
</dbReference>
<comment type="similarity">
    <text evidence="1">Belongs to the sigma-70 factor family. ECF subfamily.</text>
</comment>
<dbReference type="PANTHER" id="PTHR43133:SF46">
    <property type="entry name" value="RNA POLYMERASE SIGMA-70 FACTOR ECF SUBFAMILY"/>
    <property type="match status" value="1"/>
</dbReference>
<dbReference type="RefSeq" id="WP_376887309.1">
    <property type="nucleotide sequence ID" value="NZ_JBHUHR010000039.1"/>
</dbReference>
<dbReference type="InterPro" id="IPR039425">
    <property type="entry name" value="RNA_pol_sigma-70-like"/>
</dbReference>
<keyword evidence="3" id="KW-0731">Sigma factor</keyword>
<dbReference type="InterPro" id="IPR014284">
    <property type="entry name" value="RNA_pol_sigma-70_dom"/>
</dbReference>
<dbReference type="Pfam" id="PF08281">
    <property type="entry name" value="Sigma70_r4_2"/>
    <property type="match status" value="1"/>
</dbReference>
<evidence type="ECO:0000256" key="2">
    <source>
        <dbReference type="ARBA" id="ARBA00023015"/>
    </source>
</evidence>
<evidence type="ECO:0000259" key="6">
    <source>
        <dbReference type="Pfam" id="PF08281"/>
    </source>
</evidence>
<reference evidence="8" key="1">
    <citation type="journal article" date="2019" name="Int. J. Syst. Evol. Microbiol.">
        <title>The Global Catalogue of Microorganisms (GCM) 10K type strain sequencing project: providing services to taxonomists for standard genome sequencing and annotation.</title>
        <authorList>
            <consortium name="The Broad Institute Genomics Platform"/>
            <consortium name="The Broad Institute Genome Sequencing Center for Infectious Disease"/>
            <person name="Wu L."/>
            <person name="Ma J."/>
        </authorList>
    </citation>
    <scope>NUCLEOTIDE SEQUENCE [LARGE SCALE GENOMIC DNA]</scope>
    <source>
        <strain evidence="8">CGMCC 1.15180</strain>
    </source>
</reference>
<comment type="caution">
    <text evidence="7">The sequence shown here is derived from an EMBL/GenBank/DDBJ whole genome shotgun (WGS) entry which is preliminary data.</text>
</comment>
<dbReference type="InterPro" id="IPR013324">
    <property type="entry name" value="RNA_pol_sigma_r3/r4-like"/>
</dbReference>
<evidence type="ECO:0000256" key="1">
    <source>
        <dbReference type="ARBA" id="ARBA00010641"/>
    </source>
</evidence>